<feature type="coiled-coil region" evidence="1">
    <location>
        <begin position="36"/>
        <end position="70"/>
    </location>
</feature>
<evidence type="ECO:0000313" key="3">
    <source>
        <dbReference type="EMBL" id="VFR86096.1"/>
    </source>
</evidence>
<name>A0A484UHD4_9ZZZZ</name>
<organism evidence="3">
    <name type="scientific">plant metagenome</name>
    <dbReference type="NCBI Taxonomy" id="1297885"/>
    <lineage>
        <taxon>unclassified sequences</taxon>
        <taxon>metagenomes</taxon>
        <taxon>organismal metagenomes</taxon>
    </lineage>
</organism>
<sequence>MSQESHNESQKLASLAKRTPDPLSWVKHLPEVGDPIHRKLALIEQYFQRAAELEKQAEGYRQTAAVLRDKLLQHLPSLWQAEEIEAARAKAQRLCASPDKPEASS</sequence>
<gene>
    <name evidence="2" type="ORF">ISE1_2700</name>
    <name evidence="3" type="ORF">ISE2_4450</name>
</gene>
<dbReference type="InterPro" id="IPR035338">
    <property type="entry name" value="KleA/KleC-like"/>
</dbReference>
<dbReference type="Pfam" id="PF17383">
    <property type="entry name" value="kleA_kleC"/>
    <property type="match status" value="1"/>
</dbReference>
<accession>A0A484UHD4</accession>
<dbReference type="AlphaFoldDB" id="A0A484UHD4"/>
<reference evidence="3" key="1">
    <citation type="submission" date="2019-03" db="EMBL/GenBank/DDBJ databases">
        <authorList>
            <person name="Danneels B."/>
        </authorList>
    </citation>
    <scope>NUCLEOTIDE SEQUENCE</scope>
</reference>
<dbReference type="EMBL" id="CAADIN010000014">
    <property type="protein sequence ID" value="VFR86096.1"/>
    <property type="molecule type" value="Genomic_DNA"/>
</dbReference>
<evidence type="ECO:0000256" key="1">
    <source>
        <dbReference type="SAM" id="Coils"/>
    </source>
</evidence>
<dbReference type="EMBL" id="CAADIM010000018">
    <property type="protein sequence ID" value="VFR81095.1"/>
    <property type="molecule type" value="Genomic_DNA"/>
</dbReference>
<proteinExistence type="predicted"/>
<protein>
    <submittedName>
        <fullName evidence="3">Uncharacterized protein</fullName>
    </submittedName>
</protein>
<keyword evidence="1" id="KW-0175">Coiled coil</keyword>
<evidence type="ECO:0000313" key="2">
    <source>
        <dbReference type="EMBL" id="VFR81095.1"/>
    </source>
</evidence>